<reference evidence="1 2" key="1">
    <citation type="journal article" date="2014" name="Agronomy (Basel)">
        <title>A Draft Genome Sequence for Ensete ventricosum, the Drought-Tolerant Tree Against Hunger.</title>
        <authorList>
            <person name="Harrison J."/>
            <person name="Moore K.A."/>
            <person name="Paszkiewicz K."/>
            <person name="Jones T."/>
            <person name="Grant M."/>
            <person name="Ambacheew D."/>
            <person name="Muzemil S."/>
            <person name="Studholme D.J."/>
        </authorList>
    </citation>
    <scope>NUCLEOTIDE SEQUENCE [LARGE SCALE GENOMIC DNA]</scope>
</reference>
<name>A0A426YF06_ENSVE</name>
<evidence type="ECO:0000313" key="2">
    <source>
        <dbReference type="Proteomes" id="UP000287651"/>
    </source>
</evidence>
<sequence length="72" mass="8084">MDNIVFSFKARLIVVGFDPMIICDEKEATGTIKFNKPLHNVFLEFGVESCFIDSSGRIALKTMIHHRGRGAI</sequence>
<organism evidence="1 2">
    <name type="scientific">Ensete ventricosum</name>
    <name type="common">Abyssinian banana</name>
    <name type="synonym">Musa ensete</name>
    <dbReference type="NCBI Taxonomy" id="4639"/>
    <lineage>
        <taxon>Eukaryota</taxon>
        <taxon>Viridiplantae</taxon>
        <taxon>Streptophyta</taxon>
        <taxon>Embryophyta</taxon>
        <taxon>Tracheophyta</taxon>
        <taxon>Spermatophyta</taxon>
        <taxon>Magnoliopsida</taxon>
        <taxon>Liliopsida</taxon>
        <taxon>Zingiberales</taxon>
        <taxon>Musaceae</taxon>
        <taxon>Ensete</taxon>
    </lineage>
</organism>
<gene>
    <name evidence="1" type="ORF">B296_00037095</name>
</gene>
<dbReference type="AlphaFoldDB" id="A0A426YF06"/>
<protein>
    <submittedName>
        <fullName evidence="1">Uncharacterized protein</fullName>
    </submittedName>
</protein>
<comment type="caution">
    <text evidence="1">The sequence shown here is derived from an EMBL/GenBank/DDBJ whole genome shotgun (WGS) entry which is preliminary data.</text>
</comment>
<proteinExistence type="predicted"/>
<dbReference type="EMBL" id="AMZH03012820">
    <property type="protein sequence ID" value="RRT50331.1"/>
    <property type="molecule type" value="Genomic_DNA"/>
</dbReference>
<accession>A0A426YF06</accession>
<dbReference type="Proteomes" id="UP000287651">
    <property type="component" value="Unassembled WGS sequence"/>
</dbReference>
<evidence type="ECO:0000313" key="1">
    <source>
        <dbReference type="EMBL" id="RRT50331.1"/>
    </source>
</evidence>